<dbReference type="PANTHER" id="PTHR46927:SF3">
    <property type="entry name" value="THAP-TYPE DOMAIN-CONTAINING PROTEIN"/>
    <property type="match status" value="1"/>
</dbReference>
<sequence>MPGCAVNGCRNYNRATKGSNIRYYRFPKDEALTKQWIAACQREDVINTKNACICSTHFEASCFETSFKQKLSYFASKNWRDLKSDAVPTLHLGKTNKRQSENIEHYTQEEKSRKIDIGIPITSKLIVKNKIPTKPNTKQPTDLFRIFTKRNCWREGNEVSSINKDIMLEYFAEMRKKNKAKVLEKELIDEFVKEAPDDEYLAEKVVLIMGIARACCCNELTNLSIDHIEDKGSYMYISIADTKTNKAEFCRHQ</sequence>
<reference evidence="7 8" key="1">
    <citation type="journal article" date="2024" name="BMC Genomics">
        <title>De novo assembly and annotation of Popillia japonica's genome with initial clues to its potential as an invasive pest.</title>
        <authorList>
            <person name="Cucini C."/>
            <person name="Boschi S."/>
            <person name="Funari R."/>
            <person name="Cardaioli E."/>
            <person name="Iannotti N."/>
            <person name="Marturano G."/>
            <person name="Paoli F."/>
            <person name="Bruttini M."/>
            <person name="Carapelli A."/>
            <person name="Frati F."/>
            <person name="Nardi F."/>
        </authorList>
    </citation>
    <scope>NUCLEOTIDE SEQUENCE [LARGE SCALE GENOMIC DNA]</scope>
    <source>
        <strain evidence="7">DMR45628</strain>
    </source>
</reference>
<dbReference type="GO" id="GO:0003677">
    <property type="term" value="F:DNA binding"/>
    <property type="evidence" value="ECO:0007669"/>
    <property type="project" value="UniProtKB-UniRule"/>
</dbReference>
<dbReference type="InterPro" id="IPR006612">
    <property type="entry name" value="THAP_Znf"/>
</dbReference>
<dbReference type="InterPro" id="IPR052224">
    <property type="entry name" value="THAP_domain_protein"/>
</dbReference>
<organism evidence="7 8">
    <name type="scientific">Popillia japonica</name>
    <name type="common">Japanese beetle</name>
    <dbReference type="NCBI Taxonomy" id="7064"/>
    <lineage>
        <taxon>Eukaryota</taxon>
        <taxon>Metazoa</taxon>
        <taxon>Ecdysozoa</taxon>
        <taxon>Arthropoda</taxon>
        <taxon>Hexapoda</taxon>
        <taxon>Insecta</taxon>
        <taxon>Pterygota</taxon>
        <taxon>Neoptera</taxon>
        <taxon>Endopterygota</taxon>
        <taxon>Coleoptera</taxon>
        <taxon>Polyphaga</taxon>
        <taxon>Scarabaeiformia</taxon>
        <taxon>Scarabaeidae</taxon>
        <taxon>Rutelinae</taxon>
        <taxon>Popillia</taxon>
    </lineage>
</organism>
<keyword evidence="8" id="KW-1185">Reference proteome</keyword>
<dbReference type="Pfam" id="PF05485">
    <property type="entry name" value="THAP"/>
    <property type="match status" value="1"/>
</dbReference>
<evidence type="ECO:0000256" key="2">
    <source>
        <dbReference type="ARBA" id="ARBA00022771"/>
    </source>
</evidence>
<comment type="caution">
    <text evidence="7">The sequence shown here is derived from an EMBL/GenBank/DDBJ whole genome shotgun (WGS) entry which is preliminary data.</text>
</comment>
<dbReference type="EMBL" id="JASPKY010000204">
    <property type="protein sequence ID" value="KAK9721053.1"/>
    <property type="molecule type" value="Genomic_DNA"/>
</dbReference>
<dbReference type="PROSITE" id="PS50950">
    <property type="entry name" value="ZF_THAP"/>
    <property type="match status" value="1"/>
</dbReference>
<dbReference type="SMART" id="SM00980">
    <property type="entry name" value="THAP"/>
    <property type="match status" value="1"/>
</dbReference>
<protein>
    <submittedName>
        <fullName evidence="7">THAP domain</fullName>
    </submittedName>
</protein>
<evidence type="ECO:0000256" key="5">
    <source>
        <dbReference type="PROSITE-ProRule" id="PRU00309"/>
    </source>
</evidence>
<name>A0AAW1KN75_POPJA</name>
<dbReference type="AlphaFoldDB" id="A0AAW1KN75"/>
<proteinExistence type="predicted"/>
<evidence type="ECO:0000259" key="6">
    <source>
        <dbReference type="PROSITE" id="PS50950"/>
    </source>
</evidence>
<dbReference type="SMART" id="SM00692">
    <property type="entry name" value="DM3"/>
    <property type="match status" value="1"/>
</dbReference>
<evidence type="ECO:0000313" key="7">
    <source>
        <dbReference type="EMBL" id="KAK9721053.1"/>
    </source>
</evidence>
<accession>A0AAW1KN75</accession>
<dbReference type="PANTHER" id="PTHR46927">
    <property type="entry name" value="AGAP005574-PA"/>
    <property type="match status" value="1"/>
</dbReference>
<dbReference type="Proteomes" id="UP001458880">
    <property type="component" value="Unassembled WGS sequence"/>
</dbReference>
<feature type="domain" description="THAP-type" evidence="6">
    <location>
        <begin position="1"/>
        <end position="91"/>
    </location>
</feature>
<keyword evidence="4 5" id="KW-0238">DNA-binding</keyword>
<evidence type="ECO:0000256" key="4">
    <source>
        <dbReference type="ARBA" id="ARBA00023125"/>
    </source>
</evidence>
<gene>
    <name evidence="7" type="ORF">QE152_g21756</name>
</gene>
<dbReference type="Gene3D" id="6.20.210.20">
    <property type="entry name" value="THAP domain"/>
    <property type="match status" value="1"/>
</dbReference>
<keyword evidence="2 5" id="KW-0863">Zinc-finger</keyword>
<dbReference type="GO" id="GO:0008270">
    <property type="term" value="F:zinc ion binding"/>
    <property type="evidence" value="ECO:0007669"/>
    <property type="project" value="UniProtKB-KW"/>
</dbReference>
<keyword evidence="3" id="KW-0862">Zinc</keyword>
<dbReference type="SUPFAM" id="SSF57716">
    <property type="entry name" value="Glucocorticoid receptor-like (DNA-binding domain)"/>
    <property type="match status" value="1"/>
</dbReference>
<keyword evidence="1" id="KW-0479">Metal-binding</keyword>
<dbReference type="InterPro" id="IPR038441">
    <property type="entry name" value="THAP_Znf_sf"/>
</dbReference>
<evidence type="ECO:0000256" key="3">
    <source>
        <dbReference type="ARBA" id="ARBA00022833"/>
    </source>
</evidence>
<evidence type="ECO:0000256" key="1">
    <source>
        <dbReference type="ARBA" id="ARBA00022723"/>
    </source>
</evidence>
<evidence type="ECO:0000313" key="8">
    <source>
        <dbReference type="Proteomes" id="UP001458880"/>
    </source>
</evidence>